<reference evidence="1 2" key="1">
    <citation type="submission" date="2016-10" db="EMBL/GenBank/DDBJ databases">
        <authorList>
            <person name="de Groot N.N."/>
        </authorList>
    </citation>
    <scope>NUCLEOTIDE SEQUENCE [LARGE SCALE GENOMIC DNA]</scope>
    <source>
        <strain evidence="1 2">CGMCC 1.8891</strain>
    </source>
</reference>
<dbReference type="Pfam" id="PF06108">
    <property type="entry name" value="DUF952"/>
    <property type="match status" value="1"/>
</dbReference>
<keyword evidence="2" id="KW-1185">Reference proteome</keyword>
<dbReference type="STRING" id="576117.SAMN04488138_101209"/>
<proteinExistence type="predicted"/>
<gene>
    <name evidence="1" type="ORF">SAMN04488138_101209</name>
</gene>
<dbReference type="Proteomes" id="UP000183299">
    <property type="component" value="Unassembled WGS sequence"/>
</dbReference>
<dbReference type="PANTHER" id="PTHR34129">
    <property type="entry name" value="BLR1139 PROTEIN"/>
    <property type="match status" value="1"/>
</dbReference>
<dbReference type="AlphaFoldDB" id="A0A1I3MYK2"/>
<evidence type="ECO:0000313" key="2">
    <source>
        <dbReference type="Proteomes" id="UP000183299"/>
    </source>
</evidence>
<dbReference type="InterPro" id="IPR009297">
    <property type="entry name" value="DUF952"/>
</dbReference>
<dbReference type="Gene3D" id="3.20.170.20">
    <property type="entry name" value="Protein of unknown function DUF952"/>
    <property type="match status" value="1"/>
</dbReference>
<dbReference type="EMBL" id="FORY01000001">
    <property type="protein sequence ID" value="SFJ02184.1"/>
    <property type="molecule type" value="Genomic_DNA"/>
</dbReference>
<organism evidence="1 2">
    <name type="scientific">Celeribacter halophilus</name>
    <dbReference type="NCBI Taxonomy" id="576117"/>
    <lineage>
        <taxon>Bacteria</taxon>
        <taxon>Pseudomonadati</taxon>
        <taxon>Pseudomonadota</taxon>
        <taxon>Alphaproteobacteria</taxon>
        <taxon>Rhodobacterales</taxon>
        <taxon>Roseobacteraceae</taxon>
        <taxon>Celeribacter</taxon>
    </lineage>
</organism>
<accession>A0A1I3MYK2</accession>
<dbReference type="PANTHER" id="PTHR34129:SF1">
    <property type="entry name" value="DUF952 DOMAIN-CONTAINING PROTEIN"/>
    <property type="match status" value="1"/>
</dbReference>
<protein>
    <submittedName>
        <fullName evidence="1">Uncharacterized conserved protein, DUF952 family</fullName>
    </submittedName>
</protein>
<dbReference type="SUPFAM" id="SSF56399">
    <property type="entry name" value="ADP-ribosylation"/>
    <property type="match status" value="1"/>
</dbReference>
<name>A0A1I3MYK2_9RHOB</name>
<sequence length="144" mass="16006">MCSAAIAGNTSHDTREWTQSLIDHARAHWHLEPMLIYKIFRAPEWAAMQTAGETRGAPVDLADGYIHFSTAAQVRDTAAKWFADEDNLHLLALESDTLAPHLKWEPARGGSLFPHLYRALSMADILWAKPLPLGPDGHIFPDLA</sequence>
<evidence type="ECO:0000313" key="1">
    <source>
        <dbReference type="EMBL" id="SFJ02184.1"/>
    </source>
</evidence>